<reference evidence="7 8" key="1">
    <citation type="submission" date="2020-05" db="EMBL/GenBank/DDBJ databases">
        <title>MicrobeNet Type strains.</title>
        <authorList>
            <person name="Nicholson A.C."/>
        </authorList>
    </citation>
    <scope>NUCLEOTIDE SEQUENCE [LARGE SCALE GENOMIC DNA]</scope>
    <source>
        <strain evidence="7 8">JCM 14547</strain>
    </source>
</reference>
<keyword evidence="3 5" id="KW-1133">Transmembrane helix</keyword>
<evidence type="ECO:0000256" key="1">
    <source>
        <dbReference type="ARBA" id="ARBA00004127"/>
    </source>
</evidence>
<feature type="transmembrane region" description="Helical" evidence="5">
    <location>
        <begin position="93"/>
        <end position="118"/>
    </location>
</feature>
<evidence type="ECO:0000256" key="2">
    <source>
        <dbReference type="ARBA" id="ARBA00022692"/>
    </source>
</evidence>
<evidence type="ECO:0000313" key="7">
    <source>
        <dbReference type="EMBL" id="NNH23014.1"/>
    </source>
</evidence>
<accession>A0A849BR82</accession>
<feature type="domain" description="DUF202" evidence="6">
    <location>
        <begin position="12"/>
        <end position="77"/>
    </location>
</feature>
<sequence length="119" mass="11825">MSRAAPVDDLFDPGLQPERTLLAWRRTTLALAVGCAALVRFVAPVLGPVVAVIGLLGLVLCGAAYLGAATQYHRVSRELVSDGGGALPSPGPAVAALTAALVLVGAASLAFVVAPALAA</sequence>
<organism evidence="7 8">
    <name type="scientific">Pseudokineococcus marinus</name>
    <dbReference type="NCBI Taxonomy" id="351215"/>
    <lineage>
        <taxon>Bacteria</taxon>
        <taxon>Bacillati</taxon>
        <taxon>Actinomycetota</taxon>
        <taxon>Actinomycetes</taxon>
        <taxon>Kineosporiales</taxon>
        <taxon>Kineosporiaceae</taxon>
        <taxon>Pseudokineococcus</taxon>
    </lineage>
</organism>
<dbReference type="Proteomes" id="UP000555552">
    <property type="component" value="Unassembled WGS sequence"/>
</dbReference>
<dbReference type="AlphaFoldDB" id="A0A849BR82"/>
<dbReference type="EMBL" id="JABEMA010000089">
    <property type="protein sequence ID" value="NNH23014.1"/>
    <property type="molecule type" value="Genomic_DNA"/>
</dbReference>
<evidence type="ECO:0000256" key="4">
    <source>
        <dbReference type="ARBA" id="ARBA00023136"/>
    </source>
</evidence>
<feature type="transmembrane region" description="Helical" evidence="5">
    <location>
        <begin position="49"/>
        <end position="73"/>
    </location>
</feature>
<keyword evidence="2 5" id="KW-0812">Transmembrane</keyword>
<name>A0A849BR82_9ACTN</name>
<dbReference type="RefSeq" id="WP_171202844.1">
    <property type="nucleotide sequence ID" value="NZ_BAAANP010000019.1"/>
</dbReference>
<keyword evidence="4 5" id="KW-0472">Membrane</keyword>
<comment type="subcellular location">
    <subcellularLocation>
        <location evidence="1">Endomembrane system</location>
        <topology evidence="1">Multi-pass membrane protein</topology>
    </subcellularLocation>
</comment>
<evidence type="ECO:0000256" key="3">
    <source>
        <dbReference type="ARBA" id="ARBA00022989"/>
    </source>
</evidence>
<feature type="transmembrane region" description="Helical" evidence="5">
    <location>
        <begin position="23"/>
        <end position="42"/>
    </location>
</feature>
<comment type="caution">
    <text evidence="7">The sequence shown here is derived from an EMBL/GenBank/DDBJ whole genome shotgun (WGS) entry which is preliminary data.</text>
</comment>
<keyword evidence="8" id="KW-1185">Reference proteome</keyword>
<protein>
    <submittedName>
        <fullName evidence="7">DUF202 domain-containing protein</fullName>
    </submittedName>
</protein>
<gene>
    <name evidence="7" type="ORF">HLB09_07905</name>
</gene>
<dbReference type="GO" id="GO:0012505">
    <property type="term" value="C:endomembrane system"/>
    <property type="evidence" value="ECO:0007669"/>
    <property type="project" value="UniProtKB-SubCell"/>
</dbReference>
<dbReference type="InterPro" id="IPR003807">
    <property type="entry name" value="DUF202"/>
</dbReference>
<evidence type="ECO:0000256" key="5">
    <source>
        <dbReference type="SAM" id="Phobius"/>
    </source>
</evidence>
<proteinExistence type="predicted"/>
<evidence type="ECO:0000313" key="8">
    <source>
        <dbReference type="Proteomes" id="UP000555552"/>
    </source>
</evidence>
<evidence type="ECO:0000259" key="6">
    <source>
        <dbReference type="Pfam" id="PF02656"/>
    </source>
</evidence>
<dbReference type="Pfam" id="PF02656">
    <property type="entry name" value="DUF202"/>
    <property type="match status" value="1"/>
</dbReference>